<evidence type="ECO:0000256" key="2">
    <source>
        <dbReference type="SAM" id="MobiDB-lite"/>
    </source>
</evidence>
<dbReference type="Gene3D" id="1.25.40.10">
    <property type="entry name" value="Tetratricopeptide repeat domain"/>
    <property type="match status" value="4"/>
</dbReference>
<dbReference type="AlphaFoldDB" id="A0A7E6FEL2"/>
<evidence type="ECO:0000313" key="3">
    <source>
        <dbReference type="Proteomes" id="UP000515154"/>
    </source>
</evidence>
<accession>A0A7E6FEL2</accession>
<evidence type="ECO:0000313" key="4">
    <source>
        <dbReference type="RefSeq" id="XP_036366008.1"/>
    </source>
</evidence>
<dbReference type="RefSeq" id="XP_036366008.1">
    <property type="nucleotide sequence ID" value="XM_036510115.1"/>
</dbReference>
<feature type="repeat" description="TPR" evidence="1">
    <location>
        <begin position="949"/>
        <end position="982"/>
    </location>
</feature>
<reference evidence="4" key="1">
    <citation type="submission" date="2025-08" db="UniProtKB">
        <authorList>
            <consortium name="RefSeq"/>
        </authorList>
    </citation>
    <scope>IDENTIFICATION</scope>
</reference>
<dbReference type="PANTHER" id="PTHR19959:SF119">
    <property type="entry name" value="FUNGAL LIPASE-LIKE DOMAIN-CONTAINING PROTEIN"/>
    <property type="match status" value="1"/>
</dbReference>
<gene>
    <name evidence="4" type="primary">LOC115220369</name>
</gene>
<feature type="repeat" description="TPR" evidence="1">
    <location>
        <begin position="673"/>
        <end position="706"/>
    </location>
</feature>
<proteinExistence type="predicted"/>
<dbReference type="PROSITE" id="PS50005">
    <property type="entry name" value="TPR"/>
    <property type="match status" value="3"/>
</dbReference>
<organism evidence="3 4">
    <name type="scientific">Octopus sinensis</name>
    <name type="common">East Asian common octopus</name>
    <dbReference type="NCBI Taxonomy" id="2607531"/>
    <lineage>
        <taxon>Eukaryota</taxon>
        <taxon>Metazoa</taxon>
        <taxon>Spiralia</taxon>
        <taxon>Lophotrochozoa</taxon>
        <taxon>Mollusca</taxon>
        <taxon>Cephalopoda</taxon>
        <taxon>Coleoidea</taxon>
        <taxon>Octopodiformes</taxon>
        <taxon>Octopoda</taxon>
        <taxon>Incirrata</taxon>
        <taxon>Octopodidae</taxon>
        <taxon>Octopus</taxon>
    </lineage>
</organism>
<evidence type="ECO:0000256" key="1">
    <source>
        <dbReference type="PROSITE-ProRule" id="PRU00339"/>
    </source>
</evidence>
<name>A0A7E6FEL2_9MOLL</name>
<protein>
    <submittedName>
        <fullName evidence="4">Uncharacterized protein LOC115220369 isoform X1</fullName>
    </submittedName>
</protein>
<dbReference type="SUPFAM" id="SSF48452">
    <property type="entry name" value="TPR-like"/>
    <property type="match status" value="3"/>
</dbReference>
<dbReference type="Pfam" id="PF13424">
    <property type="entry name" value="TPR_12"/>
    <property type="match status" value="1"/>
</dbReference>
<feature type="region of interest" description="Disordered" evidence="2">
    <location>
        <begin position="611"/>
        <end position="637"/>
    </location>
</feature>
<dbReference type="Proteomes" id="UP000515154">
    <property type="component" value="Linkage group LG16"/>
</dbReference>
<dbReference type="InterPro" id="IPR011990">
    <property type="entry name" value="TPR-like_helical_dom_sf"/>
</dbReference>
<dbReference type="PANTHER" id="PTHR19959">
    <property type="entry name" value="KINESIN LIGHT CHAIN"/>
    <property type="match status" value="1"/>
</dbReference>
<dbReference type="SMART" id="SM00028">
    <property type="entry name" value="TPR"/>
    <property type="match status" value="9"/>
</dbReference>
<dbReference type="InterPro" id="IPR019734">
    <property type="entry name" value="TPR_rpt"/>
</dbReference>
<feature type="compositionally biased region" description="Low complexity" evidence="2">
    <location>
        <begin position="617"/>
        <end position="636"/>
    </location>
</feature>
<keyword evidence="3" id="KW-1185">Reference proteome</keyword>
<feature type="repeat" description="TPR" evidence="1">
    <location>
        <begin position="855"/>
        <end position="888"/>
    </location>
</feature>
<sequence>MARRPHEIFTGYRRNSLQYREDNITIQRSEHGINHRRNLQQPSLFNRTINSNSNNVYKSVPLVDFIKQQQADMGNHGQLTQEKLQDLLTTHLVQQFLQMRQSTNEQTKPADLVQDVHNANKTAAEESLKDNVKKAELPDSLDNATKLLNEYQLDESEHMFLRLHQQALCSPDDQRQSLVNVLVNLAEICLRRSRRCRDNPMEKQWLYTHTIALLQNASEICDKAMHGEDGEACDTAWFEQQQLSISTKLRPVEDNQSRILYNWLKNEEKMIETLRPLFASTPSIQTKNFPLTPSMPRQNLFPGMPCFVSNEAKSDKDNFAERLRWLTKFWRYCRDRLHNKNFKEIVERLSEKVEEEMNNFESPISPVNENNNNEKEFEDVFYLDVEEVRDIGNIKELSDVNSPVRQYSLSYELASSDVNVEGWDFFLEERKNYKFDTVIQMSPHVKSQTNECEFIIDTELSDEKQRLADMSELISPLHEHSISLTIVRSLIKLAERLAKEEDFTKAEALYEQIYIILFEIQDSSVSVMKLKANVMKNLGMLKCKLSKGEVGLKMLKKGLQMCRELGEDGVNSEVSVLMFELGNGYIVEKWNDESFFDNIIAVIAESFEKEFSDPDNETSSSQTSQNENNNESMNESTKIDDKNVKEAMSCFEEAISILDEIPQRDEKQTDVLAKSYLKLGDCHFMMKEFNEALICFEKSWTLFNSRGQSAGRALFLENAHVLLMLGVSSFMLHVYPRTVSVFELAYRMLRYAYGLSGQNFFVGLILSLLGITYYKLKYYHKCVSVCFQAFEIFSNLYQNTLSTLPKHKFWLVCQTLYVLGNSYNVLNLQHKAIKYLSLGRSLMLSTDSADKRQHMRILQILGDCYFAQYDYKTSLDFYNEALTLADDKENQEDFDPNQSSEDMALHNQLLSRSADAHISMRQYQNAVHYLEQARDIQDILQEDIKGDLVSTLKQLGQMHSVAGDVEKAIESYNECIEIYKEIHGKLEPEMCETLGNLATMCYVKACICEDIDQELEMILRAEQCFQDALTMEMNHCVCVKYANFLYSQGNYDDAILYLEDCLKLQIPFPNIVYGGLEKVTLPELLQEEVDAQEEVVLPASSLAYYLLILCNRLMNRADGAEKYILLLMEEAYLFQDPLLHSLLGYSLMELSLYEEAALSFFEAAIMQPEYFLAMDNYCICLCLLVLTTLQRAIITMLKSTGVEFEEYSYDCISPFSNCQLTPNYLELSDTELQEIFN</sequence>
<keyword evidence="1" id="KW-0802">TPR repeat</keyword>
<dbReference type="Pfam" id="PF13181">
    <property type="entry name" value="TPR_8"/>
    <property type="match status" value="1"/>
</dbReference>